<evidence type="ECO:0000256" key="1">
    <source>
        <dbReference type="SAM" id="SignalP"/>
    </source>
</evidence>
<reference evidence="2" key="1">
    <citation type="submission" date="2023-08" db="EMBL/GenBank/DDBJ databases">
        <title>Pelteobagrus vachellii genome.</title>
        <authorList>
            <person name="Liu H."/>
        </authorList>
    </citation>
    <scope>NUCLEOTIDE SEQUENCE</scope>
    <source>
        <strain evidence="2">PRFRI_2022a</strain>
        <tissue evidence="2">Muscle</tissue>
    </source>
</reference>
<dbReference type="Proteomes" id="UP001187315">
    <property type="component" value="Unassembled WGS sequence"/>
</dbReference>
<accession>A0AA88NWR8</accession>
<dbReference type="InterPro" id="IPR053358">
    <property type="entry name" value="Diff-assoc_signaling"/>
</dbReference>
<proteinExistence type="predicted"/>
<feature type="chain" id="PRO_5041743051" description="Plasminogen" evidence="1">
    <location>
        <begin position="27"/>
        <end position="521"/>
    </location>
</feature>
<name>A0AA88NWR8_TACVA</name>
<keyword evidence="1" id="KW-0732">Signal</keyword>
<feature type="signal peptide" evidence="1">
    <location>
        <begin position="1"/>
        <end position="26"/>
    </location>
</feature>
<dbReference type="PANTHER" id="PTHR34261:SF1">
    <property type="entry name" value="TUBULIN POLYMERIZATION-PROMOTING PROTEIN"/>
    <property type="match status" value="1"/>
</dbReference>
<keyword evidence="3" id="KW-1185">Reference proteome</keyword>
<dbReference type="AlphaFoldDB" id="A0AA88NWR8"/>
<dbReference type="EMBL" id="JAVHJS010000002">
    <property type="protein sequence ID" value="KAK2865544.1"/>
    <property type="molecule type" value="Genomic_DNA"/>
</dbReference>
<protein>
    <recommendedName>
        <fullName evidence="4">Plasminogen</fullName>
    </recommendedName>
</protein>
<evidence type="ECO:0008006" key="4">
    <source>
        <dbReference type="Google" id="ProtNLM"/>
    </source>
</evidence>
<dbReference type="PANTHER" id="PTHR34261">
    <property type="entry name" value="APC REGULATOR OF WNT-SIGNALING PATHWAY-RELATED"/>
    <property type="match status" value="1"/>
</dbReference>
<evidence type="ECO:0000313" key="2">
    <source>
        <dbReference type="EMBL" id="KAK2865544.1"/>
    </source>
</evidence>
<evidence type="ECO:0000313" key="3">
    <source>
        <dbReference type="Proteomes" id="UP001187315"/>
    </source>
</evidence>
<sequence>MAQWVKDKKITLILMSIIFLSELCWTQEEEDFLNHFTAQYRQLCSNDCHKHGQNYYWCNTKKGWDYCSLKNNTDYKGYECKDDHPCGLNGKKYYWCYTKSGSWGYCGTVEPKKVKNKQILKGSHYLHECKRECSKKSKSYYWCYTDDGWDYCSPAPDVTYKNEPCRSDHPCDTHDYDYSWCWTDSGWDYCGIIEDLGICDTVISSKRESGHINETCFLEENGMMIKMKPKLDPEAIAEGRKWSNEMSQIIAHWNNSYLQVDSKSNVLTTKNLRLDLQGLVIRDYMYYYGLQIEMNMHRPQGISTTLSQEEEDFQNHFTAQYKQLCYDACLMRGENYYWCHTHKGWDYCSLKKNTDYKGYEGKDDHPCELHVSGWDYCGIVEDQRICATVTSQKRESGLINETCLLDHFNRKMTKMKPNNSYLHEDSKSNVITTDNLCLDLRGLVLRDNLPYYGLQIEMNMHCKEHKSSIVAEVFLPLNVIPERHVHRAIERFCDCAKVFVTLSNSSSSEDNCVLIPPEDIY</sequence>
<gene>
    <name evidence="2" type="ORF">Q7C36_001600</name>
</gene>
<organism evidence="2 3">
    <name type="scientific">Tachysurus vachellii</name>
    <name type="common">Darkbarbel catfish</name>
    <name type="synonym">Pelteobagrus vachellii</name>
    <dbReference type="NCBI Taxonomy" id="175792"/>
    <lineage>
        <taxon>Eukaryota</taxon>
        <taxon>Metazoa</taxon>
        <taxon>Chordata</taxon>
        <taxon>Craniata</taxon>
        <taxon>Vertebrata</taxon>
        <taxon>Euteleostomi</taxon>
        <taxon>Actinopterygii</taxon>
        <taxon>Neopterygii</taxon>
        <taxon>Teleostei</taxon>
        <taxon>Ostariophysi</taxon>
        <taxon>Siluriformes</taxon>
        <taxon>Bagridae</taxon>
        <taxon>Tachysurus</taxon>
    </lineage>
</organism>
<comment type="caution">
    <text evidence="2">The sequence shown here is derived from an EMBL/GenBank/DDBJ whole genome shotgun (WGS) entry which is preliminary data.</text>
</comment>